<evidence type="ECO:0000256" key="4">
    <source>
        <dbReference type="ARBA" id="ARBA00023242"/>
    </source>
</evidence>
<gene>
    <name evidence="9" type="ORF">D9613_007688</name>
</gene>
<dbReference type="InterPro" id="IPR001356">
    <property type="entry name" value="HD"/>
</dbReference>
<keyword evidence="3 5" id="KW-0371">Homeobox</keyword>
<dbReference type="SMART" id="SM00389">
    <property type="entry name" value="HOX"/>
    <property type="match status" value="1"/>
</dbReference>
<evidence type="ECO:0000256" key="2">
    <source>
        <dbReference type="ARBA" id="ARBA00023125"/>
    </source>
</evidence>
<organism evidence="9 10">
    <name type="scientific">Agrocybe pediades</name>
    <dbReference type="NCBI Taxonomy" id="84607"/>
    <lineage>
        <taxon>Eukaryota</taxon>
        <taxon>Fungi</taxon>
        <taxon>Dikarya</taxon>
        <taxon>Basidiomycota</taxon>
        <taxon>Agaricomycotina</taxon>
        <taxon>Agaricomycetes</taxon>
        <taxon>Agaricomycetidae</taxon>
        <taxon>Agaricales</taxon>
        <taxon>Agaricineae</taxon>
        <taxon>Strophariaceae</taxon>
        <taxon>Agrocybe</taxon>
    </lineage>
</organism>
<evidence type="ECO:0000259" key="8">
    <source>
        <dbReference type="PROSITE" id="PS50071"/>
    </source>
</evidence>
<dbReference type="PROSITE" id="PS50071">
    <property type="entry name" value="HOMEOBOX_2"/>
    <property type="match status" value="1"/>
</dbReference>
<feature type="region of interest" description="Disordered" evidence="7">
    <location>
        <begin position="454"/>
        <end position="508"/>
    </location>
</feature>
<proteinExistence type="predicted"/>
<feature type="compositionally biased region" description="Polar residues" evidence="7">
    <location>
        <begin position="493"/>
        <end position="502"/>
    </location>
</feature>
<reference evidence="9 10" key="1">
    <citation type="submission" date="2019-12" db="EMBL/GenBank/DDBJ databases">
        <authorList>
            <person name="Floudas D."/>
            <person name="Bentzer J."/>
            <person name="Ahren D."/>
            <person name="Johansson T."/>
            <person name="Persson P."/>
            <person name="Tunlid A."/>
        </authorList>
    </citation>
    <scope>NUCLEOTIDE SEQUENCE [LARGE SCALE GENOMIC DNA]</scope>
    <source>
        <strain evidence="9 10">CBS 102.39</strain>
    </source>
</reference>
<keyword evidence="4 5" id="KW-0539">Nucleus</keyword>
<feature type="region of interest" description="Disordered" evidence="7">
    <location>
        <begin position="1"/>
        <end position="97"/>
    </location>
</feature>
<evidence type="ECO:0000313" key="10">
    <source>
        <dbReference type="Proteomes" id="UP000521872"/>
    </source>
</evidence>
<dbReference type="Pfam" id="PF24818">
    <property type="entry name" value="PH_TRF2_HOY1"/>
    <property type="match status" value="1"/>
</dbReference>
<dbReference type="InterPro" id="IPR009057">
    <property type="entry name" value="Homeodomain-like_sf"/>
</dbReference>
<dbReference type="Proteomes" id="UP000521872">
    <property type="component" value="Unassembled WGS sequence"/>
</dbReference>
<keyword evidence="2 5" id="KW-0238">DNA-binding</keyword>
<feature type="compositionally biased region" description="Polar residues" evidence="7">
    <location>
        <begin position="386"/>
        <end position="399"/>
    </location>
</feature>
<dbReference type="Gene3D" id="1.10.10.60">
    <property type="entry name" value="Homeodomain-like"/>
    <property type="match status" value="1"/>
</dbReference>
<dbReference type="CDD" id="cd00086">
    <property type="entry name" value="homeodomain"/>
    <property type="match status" value="1"/>
</dbReference>
<protein>
    <recommendedName>
        <fullName evidence="8">Homeobox domain-containing protein</fullName>
    </recommendedName>
</protein>
<dbReference type="InterPro" id="IPR057939">
    <property type="entry name" value="TRF2_HOY1_PH"/>
</dbReference>
<feature type="compositionally biased region" description="Polar residues" evidence="7">
    <location>
        <begin position="28"/>
        <end position="50"/>
    </location>
</feature>
<feature type="compositionally biased region" description="Polar residues" evidence="7">
    <location>
        <begin position="454"/>
        <end position="464"/>
    </location>
</feature>
<dbReference type="GO" id="GO:0000978">
    <property type="term" value="F:RNA polymerase II cis-regulatory region sequence-specific DNA binding"/>
    <property type="evidence" value="ECO:0007669"/>
    <property type="project" value="TreeGrafter"/>
</dbReference>
<evidence type="ECO:0000256" key="6">
    <source>
        <dbReference type="RuleBase" id="RU000682"/>
    </source>
</evidence>
<keyword evidence="10" id="KW-1185">Reference proteome</keyword>
<evidence type="ECO:0000256" key="5">
    <source>
        <dbReference type="PROSITE-ProRule" id="PRU00108"/>
    </source>
</evidence>
<feature type="region of interest" description="Disordered" evidence="7">
    <location>
        <begin position="386"/>
        <end position="411"/>
    </location>
</feature>
<accession>A0A8H4VJZ7</accession>
<dbReference type="InterPro" id="IPR051000">
    <property type="entry name" value="Homeobox_DNA-bind_prot"/>
</dbReference>
<dbReference type="GO" id="GO:0005634">
    <property type="term" value="C:nucleus"/>
    <property type="evidence" value="ECO:0007669"/>
    <property type="project" value="UniProtKB-SubCell"/>
</dbReference>
<feature type="DNA-binding region" description="Homeobox" evidence="5">
    <location>
        <begin position="85"/>
        <end position="144"/>
    </location>
</feature>
<comment type="caution">
    <text evidence="9">The sequence shown here is derived from an EMBL/GenBank/DDBJ whole genome shotgun (WGS) entry which is preliminary data.</text>
</comment>
<dbReference type="GO" id="GO:0006357">
    <property type="term" value="P:regulation of transcription by RNA polymerase II"/>
    <property type="evidence" value="ECO:0007669"/>
    <property type="project" value="TreeGrafter"/>
</dbReference>
<sequence length="524" mass="58261">MAQYGTSLREDNQSFQLYSSGRTDEESSNPSPRSGTTTNSPTSPFPLSQHGSRKRESCEGQGRGQSPGPKRSDSLKDHPKSGGKEKRKRSRVTPEQLVHLENYFEMDRSPTAARRKDISEMLGMQERQTQIWFQNRRAKAKLLGGKYGRESVELPPDNPPELSPAFEGDLQELIHEDGPVTIIPCTDLTIGTWRRVATSPRKHDLVAYVSEVKRCLTWFIHSGGHGFKMEIPYDTIINTEFRNASPGTGQAIIALSRPPIFYLESVTFTQCGGTMSKVWKRCSDWTEDHQATRVLYHTIVGSAIQLAHILRNLQGLQPAPLRTSSFVPDASIASPVEIQPPPLASLPGLSFHRSDLSDGYPERRQMDTNPTSISYHTLLRCSSTDNITRSSTSPTTAIPAQTLPHHALPPMNRRTSYHVGYENMHDSREVAVDAPYSVVSPHYYQKVSRNSRDFNQFESNSPSSAVPKMPGHNVSTPSTFPQYHADSDFGPASLQSHHQQGPLSIGMPAAIFDNEGNMLGRQLS</sequence>
<dbReference type="PANTHER" id="PTHR24324">
    <property type="entry name" value="HOMEOBOX PROTEIN HHEX"/>
    <property type="match status" value="1"/>
</dbReference>
<evidence type="ECO:0000256" key="3">
    <source>
        <dbReference type="ARBA" id="ARBA00023155"/>
    </source>
</evidence>
<evidence type="ECO:0000313" key="9">
    <source>
        <dbReference type="EMBL" id="KAF4613676.1"/>
    </source>
</evidence>
<evidence type="ECO:0000256" key="7">
    <source>
        <dbReference type="SAM" id="MobiDB-lite"/>
    </source>
</evidence>
<dbReference type="EMBL" id="JAACJL010000045">
    <property type="protein sequence ID" value="KAF4613676.1"/>
    <property type="molecule type" value="Genomic_DNA"/>
</dbReference>
<dbReference type="SUPFAM" id="SSF46689">
    <property type="entry name" value="Homeodomain-like"/>
    <property type="match status" value="1"/>
</dbReference>
<evidence type="ECO:0000256" key="1">
    <source>
        <dbReference type="ARBA" id="ARBA00004123"/>
    </source>
</evidence>
<name>A0A8H4VJZ7_9AGAR</name>
<feature type="domain" description="Homeobox" evidence="8">
    <location>
        <begin position="83"/>
        <end position="143"/>
    </location>
</feature>
<dbReference type="GO" id="GO:0030154">
    <property type="term" value="P:cell differentiation"/>
    <property type="evidence" value="ECO:0007669"/>
    <property type="project" value="TreeGrafter"/>
</dbReference>
<dbReference type="PANTHER" id="PTHR24324:SF5">
    <property type="entry name" value="HEMATOPOIETICALLY-EXPRESSED HOMEOBOX PROTEIN HHEX"/>
    <property type="match status" value="1"/>
</dbReference>
<dbReference type="Pfam" id="PF00046">
    <property type="entry name" value="Homeodomain"/>
    <property type="match status" value="1"/>
</dbReference>
<comment type="subcellular location">
    <subcellularLocation>
        <location evidence="1 5 6">Nucleus</location>
    </subcellularLocation>
</comment>
<dbReference type="AlphaFoldDB" id="A0A8H4VJZ7"/>
<feature type="compositionally biased region" description="Basic and acidic residues" evidence="7">
    <location>
        <begin position="70"/>
        <end position="84"/>
    </location>
</feature>